<gene>
    <name evidence="3" type="ORF">CJ203_00715</name>
</gene>
<keyword evidence="2" id="KW-0472">Membrane</keyword>
<dbReference type="AlphaFoldDB" id="A0A2N6T7X5"/>
<feature type="compositionally biased region" description="Polar residues" evidence="1">
    <location>
        <begin position="148"/>
        <end position="164"/>
    </location>
</feature>
<feature type="region of interest" description="Disordered" evidence="1">
    <location>
        <begin position="144"/>
        <end position="164"/>
    </location>
</feature>
<accession>A0A2N6T7X5</accession>
<evidence type="ECO:0000313" key="3">
    <source>
        <dbReference type="EMBL" id="PMC65431.1"/>
    </source>
</evidence>
<dbReference type="Proteomes" id="UP000235836">
    <property type="component" value="Unassembled WGS sequence"/>
</dbReference>
<feature type="transmembrane region" description="Helical" evidence="2">
    <location>
        <begin position="123"/>
        <end position="141"/>
    </location>
</feature>
<dbReference type="RefSeq" id="WP_102723187.1">
    <property type="nucleotide sequence ID" value="NZ_PNHG01000001.1"/>
</dbReference>
<protein>
    <submittedName>
        <fullName evidence="3">Uncharacterized protein</fullName>
    </submittedName>
</protein>
<feature type="compositionally biased region" description="Polar residues" evidence="1">
    <location>
        <begin position="1"/>
        <end position="18"/>
    </location>
</feature>
<reference evidence="3 4" key="1">
    <citation type="submission" date="2017-09" db="EMBL/GenBank/DDBJ databases">
        <title>Bacterial strain isolated from the female urinary microbiota.</title>
        <authorList>
            <person name="Thomas-White K."/>
            <person name="Kumar N."/>
            <person name="Forster S."/>
            <person name="Putonti C."/>
            <person name="Lawley T."/>
            <person name="Wolfe A.J."/>
        </authorList>
    </citation>
    <scope>NUCLEOTIDE SEQUENCE [LARGE SCALE GENOMIC DNA]</scope>
    <source>
        <strain evidence="3 4">UMB0792</strain>
    </source>
</reference>
<name>A0A2N6T7X5_9CORY</name>
<comment type="caution">
    <text evidence="3">The sequence shown here is derived from an EMBL/GenBank/DDBJ whole genome shotgun (WGS) entry which is preliminary data.</text>
</comment>
<feature type="region of interest" description="Disordered" evidence="1">
    <location>
        <begin position="1"/>
        <end position="21"/>
    </location>
</feature>
<evidence type="ECO:0000256" key="1">
    <source>
        <dbReference type="SAM" id="MobiDB-lite"/>
    </source>
</evidence>
<organism evidence="3 4">
    <name type="scientific">Corynebacterium tuscaniense</name>
    <dbReference type="NCBI Taxonomy" id="302449"/>
    <lineage>
        <taxon>Bacteria</taxon>
        <taxon>Bacillati</taxon>
        <taxon>Actinomycetota</taxon>
        <taxon>Actinomycetes</taxon>
        <taxon>Mycobacteriales</taxon>
        <taxon>Corynebacteriaceae</taxon>
        <taxon>Corynebacterium</taxon>
    </lineage>
</organism>
<evidence type="ECO:0000313" key="4">
    <source>
        <dbReference type="Proteomes" id="UP000235836"/>
    </source>
</evidence>
<feature type="transmembrane region" description="Helical" evidence="2">
    <location>
        <begin position="28"/>
        <end position="47"/>
    </location>
</feature>
<proteinExistence type="predicted"/>
<sequence>MTTPSPNAADPTSTSGGWQPSKKNRRRLAIAGVFLGALTIFGALSGGDGGTNAAIGNVLLGIAFLIPSLWWFHCENADQRALQAYQEAVKVRGQTEHLLTVPDMILLRGMEELEKPRPKNRHWRLVAALSVALSFLGTVIIPDPPDQNTPSKNTDSKASSNSFE</sequence>
<evidence type="ECO:0000256" key="2">
    <source>
        <dbReference type="SAM" id="Phobius"/>
    </source>
</evidence>
<feature type="transmembrane region" description="Helical" evidence="2">
    <location>
        <begin position="53"/>
        <end position="72"/>
    </location>
</feature>
<keyword evidence="2" id="KW-0812">Transmembrane</keyword>
<keyword evidence="2" id="KW-1133">Transmembrane helix</keyword>
<keyword evidence="4" id="KW-1185">Reference proteome</keyword>
<dbReference type="EMBL" id="PNHG01000001">
    <property type="protein sequence ID" value="PMC65431.1"/>
    <property type="molecule type" value="Genomic_DNA"/>
</dbReference>